<feature type="compositionally biased region" description="Low complexity" evidence="1">
    <location>
        <begin position="232"/>
        <end position="246"/>
    </location>
</feature>
<feature type="region of interest" description="Disordered" evidence="1">
    <location>
        <begin position="221"/>
        <end position="336"/>
    </location>
</feature>
<accession>A0A0N1J476</accession>
<proteinExistence type="predicted"/>
<dbReference type="AlphaFoldDB" id="A0A0N1J476"/>
<feature type="compositionally biased region" description="Polar residues" evidence="1">
    <location>
        <begin position="318"/>
        <end position="336"/>
    </location>
</feature>
<evidence type="ECO:0000256" key="1">
    <source>
        <dbReference type="SAM" id="MobiDB-lite"/>
    </source>
</evidence>
<dbReference type="Proteomes" id="UP000037923">
    <property type="component" value="Unassembled WGS sequence"/>
</dbReference>
<feature type="compositionally biased region" description="Pro residues" evidence="1">
    <location>
        <begin position="275"/>
        <end position="294"/>
    </location>
</feature>
<name>A0A0N1J476_LEPPY</name>
<keyword evidence="3" id="KW-1185">Reference proteome</keyword>
<feature type="compositionally biased region" description="Polar residues" evidence="1">
    <location>
        <begin position="259"/>
        <end position="268"/>
    </location>
</feature>
<dbReference type="EMBL" id="LGTL01000033">
    <property type="protein sequence ID" value="KPA73758.1"/>
    <property type="molecule type" value="Genomic_DNA"/>
</dbReference>
<dbReference type="OrthoDB" id="267459at2759"/>
<dbReference type="GeneID" id="26909936"/>
<dbReference type="RefSeq" id="XP_015652197.1">
    <property type="nucleotide sequence ID" value="XM_015809261.1"/>
</dbReference>
<organism evidence="2 3">
    <name type="scientific">Leptomonas pyrrhocoris</name>
    <name type="common">Firebug parasite</name>
    <dbReference type="NCBI Taxonomy" id="157538"/>
    <lineage>
        <taxon>Eukaryota</taxon>
        <taxon>Discoba</taxon>
        <taxon>Euglenozoa</taxon>
        <taxon>Kinetoplastea</taxon>
        <taxon>Metakinetoplastina</taxon>
        <taxon>Trypanosomatida</taxon>
        <taxon>Trypanosomatidae</taxon>
        <taxon>Leishmaniinae</taxon>
        <taxon>Leptomonas</taxon>
    </lineage>
</organism>
<reference evidence="2 3" key="1">
    <citation type="submission" date="2015-07" db="EMBL/GenBank/DDBJ databases">
        <title>High-quality genome of monoxenous trypanosomatid Leptomonas pyrrhocoris.</title>
        <authorList>
            <person name="Flegontov P."/>
            <person name="Butenko A."/>
            <person name="Firsov S."/>
            <person name="Vlcek C."/>
            <person name="Logacheva M.D."/>
            <person name="Field M."/>
            <person name="Filatov D."/>
            <person name="Flegontova O."/>
            <person name="Gerasimov E."/>
            <person name="Jackson A.P."/>
            <person name="Kelly S."/>
            <person name="Opperdoes F."/>
            <person name="O'Reilly A."/>
            <person name="Votypka J."/>
            <person name="Yurchenko V."/>
            <person name="Lukes J."/>
        </authorList>
    </citation>
    <scope>NUCLEOTIDE SEQUENCE [LARGE SCALE GENOMIC DNA]</scope>
    <source>
        <strain evidence="2">H10</strain>
    </source>
</reference>
<dbReference type="OMA" id="MWGGFSP"/>
<feature type="region of interest" description="Disordered" evidence="1">
    <location>
        <begin position="24"/>
        <end position="48"/>
    </location>
</feature>
<comment type="caution">
    <text evidence="2">The sequence shown here is derived from an EMBL/GenBank/DDBJ whole genome shotgun (WGS) entry which is preliminary data.</text>
</comment>
<dbReference type="VEuPathDB" id="TriTrypDB:LpyrH10_33_0610"/>
<evidence type="ECO:0000313" key="2">
    <source>
        <dbReference type="EMBL" id="KPA73758.1"/>
    </source>
</evidence>
<sequence length="336" mass="34610">MPGVDLLDAFAELVVCVVFNLPRDEPKPHGDSDGDEDSPAAANSSGTTQIFSRENSLDECHSQAPLQISPNTCELAGFAALHTTTTLPAPAPVLHEASSTQSLDLYAGGMWTPAVRVPQLQHNLSPAAAMHRSSHPSSVASLNTGDIFSLGSSTSVPSPDRGAGFWSRLLGSGSFLHTPPHTTAASSAGSGPIPHTGVTTNASSYVQLTEEDLGMLNASGRAGAASGWTSFSAPSSSVAQGGSAQQLDWNGGDSRGAPTPSNMSTSLYEASPAAPSTPPLPPLPPHSPPPPPPQQQQQQQSPLRLNSHDIYVAAPRTFSPQGGRSQASSSSDFIVL</sequence>
<gene>
    <name evidence="2" type="ORF">ABB37_09653</name>
</gene>
<evidence type="ECO:0000313" key="3">
    <source>
        <dbReference type="Proteomes" id="UP000037923"/>
    </source>
</evidence>
<protein>
    <submittedName>
        <fullName evidence="2">Uncharacterized protein</fullName>
    </submittedName>
</protein>